<dbReference type="EnsemblMetazoa" id="AALFPA23_014264.R20729">
    <property type="protein sequence ID" value="AALFPA23_014264.P20729"/>
    <property type="gene ID" value="AALFPA23_014264"/>
</dbReference>
<evidence type="ECO:0000256" key="2">
    <source>
        <dbReference type="SAM" id="MobiDB-lite"/>
    </source>
</evidence>
<feature type="compositionally biased region" description="Pro residues" evidence="2">
    <location>
        <begin position="1059"/>
        <end position="1074"/>
    </location>
</feature>
<name>A0ABM1Z235_AEDAL</name>
<keyword evidence="5" id="KW-1185">Reference proteome</keyword>
<feature type="compositionally biased region" description="Low complexity" evidence="2">
    <location>
        <begin position="1031"/>
        <end position="1042"/>
    </location>
</feature>
<keyword evidence="1" id="KW-0193">Cuticle</keyword>
<reference evidence="5" key="1">
    <citation type="journal article" date="2015" name="Proc. Natl. Acad. Sci. U.S.A.">
        <title>Genome sequence of the Asian Tiger mosquito, Aedes albopictus, reveals insights into its biology, genetics, and evolution.</title>
        <authorList>
            <person name="Chen X.G."/>
            <person name="Jiang X."/>
            <person name="Gu J."/>
            <person name="Xu M."/>
            <person name="Wu Y."/>
            <person name="Deng Y."/>
            <person name="Zhang C."/>
            <person name="Bonizzoni M."/>
            <person name="Dermauw W."/>
            <person name="Vontas J."/>
            <person name="Armbruster P."/>
            <person name="Huang X."/>
            <person name="Yang Y."/>
            <person name="Zhang H."/>
            <person name="He W."/>
            <person name="Peng H."/>
            <person name="Liu Y."/>
            <person name="Wu K."/>
            <person name="Chen J."/>
            <person name="Lirakis M."/>
            <person name="Topalis P."/>
            <person name="Van Leeuwen T."/>
            <person name="Hall A.B."/>
            <person name="Jiang X."/>
            <person name="Thorpe C."/>
            <person name="Mueller R.L."/>
            <person name="Sun C."/>
            <person name="Waterhouse R.M."/>
            <person name="Yan G."/>
            <person name="Tu Z.J."/>
            <person name="Fang X."/>
            <person name="James A.A."/>
        </authorList>
    </citation>
    <scope>NUCLEOTIDE SEQUENCE [LARGE SCALE GENOMIC DNA]</scope>
    <source>
        <strain evidence="5">Foshan</strain>
    </source>
</reference>
<feature type="compositionally biased region" description="Low complexity" evidence="2">
    <location>
        <begin position="1078"/>
        <end position="1093"/>
    </location>
</feature>
<feature type="compositionally biased region" description="Basic and acidic residues" evidence="2">
    <location>
        <begin position="858"/>
        <end position="878"/>
    </location>
</feature>
<dbReference type="Proteomes" id="UP000069940">
    <property type="component" value="Unassembled WGS sequence"/>
</dbReference>
<feature type="compositionally biased region" description="Polar residues" evidence="2">
    <location>
        <begin position="916"/>
        <end position="959"/>
    </location>
</feature>
<feature type="region of interest" description="Disordered" evidence="2">
    <location>
        <begin position="1031"/>
        <end position="1094"/>
    </location>
</feature>
<dbReference type="RefSeq" id="XP_062698822.1">
    <property type="nucleotide sequence ID" value="XM_062842838.1"/>
</dbReference>
<dbReference type="GeneID" id="115266850"/>
<feature type="compositionally biased region" description="Polar residues" evidence="2">
    <location>
        <begin position="182"/>
        <end position="194"/>
    </location>
</feature>
<evidence type="ECO:0000313" key="4">
    <source>
        <dbReference type="EnsemblMetazoa" id="AALFPA23_014264.P20729"/>
    </source>
</evidence>
<feature type="region of interest" description="Disordered" evidence="2">
    <location>
        <begin position="389"/>
        <end position="412"/>
    </location>
</feature>
<feature type="compositionally biased region" description="Polar residues" evidence="2">
    <location>
        <begin position="589"/>
        <end position="613"/>
    </location>
</feature>
<keyword evidence="3" id="KW-0732">Signal</keyword>
<dbReference type="PROSITE" id="PS51155">
    <property type="entry name" value="CHIT_BIND_RR_2"/>
    <property type="match status" value="1"/>
</dbReference>
<feature type="region of interest" description="Disordered" evidence="2">
    <location>
        <begin position="916"/>
        <end position="962"/>
    </location>
</feature>
<accession>A0ABM1Z235</accession>
<feature type="region of interest" description="Disordered" evidence="2">
    <location>
        <begin position="840"/>
        <end position="890"/>
    </location>
</feature>
<reference evidence="4" key="2">
    <citation type="submission" date="2025-05" db="UniProtKB">
        <authorList>
            <consortium name="EnsemblMetazoa"/>
        </authorList>
    </citation>
    <scope>IDENTIFICATION</scope>
    <source>
        <strain evidence="4">Foshan</strain>
    </source>
</reference>
<evidence type="ECO:0000256" key="3">
    <source>
        <dbReference type="SAM" id="SignalP"/>
    </source>
</evidence>
<organism evidence="4 5">
    <name type="scientific">Aedes albopictus</name>
    <name type="common">Asian tiger mosquito</name>
    <name type="synonym">Stegomyia albopicta</name>
    <dbReference type="NCBI Taxonomy" id="7160"/>
    <lineage>
        <taxon>Eukaryota</taxon>
        <taxon>Metazoa</taxon>
        <taxon>Ecdysozoa</taxon>
        <taxon>Arthropoda</taxon>
        <taxon>Hexapoda</taxon>
        <taxon>Insecta</taxon>
        <taxon>Pterygota</taxon>
        <taxon>Neoptera</taxon>
        <taxon>Endopterygota</taxon>
        <taxon>Diptera</taxon>
        <taxon>Nematocera</taxon>
        <taxon>Culicoidea</taxon>
        <taxon>Culicidae</taxon>
        <taxon>Culicinae</taxon>
        <taxon>Aedini</taxon>
        <taxon>Aedes</taxon>
        <taxon>Stegomyia</taxon>
    </lineage>
</organism>
<feature type="region of interest" description="Disordered" evidence="2">
    <location>
        <begin position="556"/>
        <end position="689"/>
    </location>
</feature>
<feature type="signal peptide" evidence="3">
    <location>
        <begin position="1"/>
        <end position="21"/>
    </location>
</feature>
<feature type="region of interest" description="Disordered" evidence="2">
    <location>
        <begin position="493"/>
        <end position="528"/>
    </location>
</feature>
<dbReference type="Pfam" id="PF00379">
    <property type="entry name" value="Chitin_bind_4"/>
    <property type="match status" value="1"/>
</dbReference>
<evidence type="ECO:0000256" key="1">
    <source>
        <dbReference type="PROSITE-ProRule" id="PRU00497"/>
    </source>
</evidence>
<evidence type="ECO:0000313" key="5">
    <source>
        <dbReference type="Proteomes" id="UP000069940"/>
    </source>
</evidence>
<sequence>MKHFIILVCFLMAFWTGLATGARQQLRSDVVYNERNLKEGRYKYGYAVKQGETQFHHQRSLDGAMYGCYGYVDPLGKLFITHYLADKAGYRLVNLANPDKRLLDRIRTLGSAEHPLELQNQFPLECQADGDIKVLQETAAQMKNTLSAQALQGNVRERSSLSYKTTTSSTSNLKEQVEDKPVNQNQPVAPTVSRQGLKKNLISQADPEVKKTVGNGNEALLTNTTPGTYKTVAVSFKAKQSHEGRNIFKTNVRSSNTGKSFGSPFSMVGSDGSTYIPVAVIDSNDRPLSRLIPLRGAGATWYPTAAFRRSSDMREPASVNTAVETVKANQLIETLKKIEEPVVEEHGVETKNQKNIEAAKVDLEIVQATSGDMGVDEVNKVAVENGDVKTSIDMKHEENAAGVSSDETEPTITKESSMIELDHQQQLHDNDQHVELKPVDPSPEVTYSEQENLKGATVDHTDSAISPESIVDAQASNVFGTPIEADSQRLADEPDAKLHTSESVGSDLSPTDWKSQSLDDQKVKSVEELTPESSIEAVVQPQQPNPRFRGNVKYKDYANSPSQAPVAPTAEIRRNGSLGKYDNRRISVAAQSVRPSADIKSSMTRPSSVQNLGSIEKPVSQKTFASSMKNLKETTSSTVGQPLNQGTHSDQSKPESTGSSTVLDSDLSQQETVEPLTDHEQQADLSKSTILEEVSSTQLAFSEGVDVSLKDLEHNGFEPIGDAPTIDSVNLLNEKTDQSANTAETTSEIKSGINTEQILPATPDIDGITSKGNANDDERSYDLSHEQKEVVSAVQNNVDADESVLRYPDSAVNTNTAGLVHDVPDVVHEVEETVKSAEISNSDFTELSEEPQEQQDIQGRKIDGSVEDINRNGPEKSDSSVFNSEIDTQSGLSAPEVVHIPAIRVPEYVERQVLNTDSNLPSQDLSFSTRTNPARGSQLDSEKSSVNSFGYSARESQGENILDDSEVVEAYDDSHPLMIPKLPATPRTTTDGPAETVTISYSYSNAGKPPVLPRPTTGYRPSVSNTYFQATTTTTAKPGRTTIGPSGDIYDEVEEDIPPQKPIAPPRPISPPRPVQMSPQIPSKPSSSNSEYSIQPSISSNCYEVVLQVPVDAKQVLLKTESPEFRVFGDGDPANRIRQVQPGVYEVNIGATSGIKFRQYPQFQHKDADKLALDIAKGFNYGDLVPKPANRGATDLRDATLNNPYLPLVSIESAQDVGSVELVTVGADSHELSQEQRALLGLVPSWKKVLLYY</sequence>
<feature type="compositionally biased region" description="Polar residues" evidence="2">
    <location>
        <begin position="879"/>
        <end position="890"/>
    </location>
</feature>
<feature type="chain" id="PRO_5046725199" evidence="3">
    <location>
        <begin position="22"/>
        <end position="1253"/>
    </location>
</feature>
<feature type="compositionally biased region" description="Polar residues" evidence="2">
    <location>
        <begin position="620"/>
        <end position="672"/>
    </location>
</feature>
<feature type="compositionally biased region" description="Low complexity" evidence="2">
    <location>
        <begin position="160"/>
        <end position="171"/>
    </location>
</feature>
<feature type="region of interest" description="Disordered" evidence="2">
    <location>
        <begin position="157"/>
        <end position="200"/>
    </location>
</feature>
<feature type="compositionally biased region" description="Basic and acidic residues" evidence="2">
    <location>
        <begin position="389"/>
        <end position="399"/>
    </location>
</feature>
<feature type="compositionally biased region" description="Polar residues" evidence="2">
    <location>
        <begin position="501"/>
        <end position="516"/>
    </location>
</feature>
<dbReference type="InterPro" id="IPR000618">
    <property type="entry name" value="Insect_cuticle"/>
</dbReference>
<proteinExistence type="predicted"/>
<feature type="compositionally biased region" description="Basic and acidic residues" evidence="2">
    <location>
        <begin position="517"/>
        <end position="527"/>
    </location>
</feature>
<protein>
    <submittedName>
        <fullName evidence="4">Uncharacterized protein</fullName>
    </submittedName>
</protein>